<dbReference type="EMBL" id="AP023354">
    <property type="protein sequence ID" value="BCJ26762.1"/>
    <property type="molecule type" value="Genomic_DNA"/>
</dbReference>
<dbReference type="InterPro" id="IPR007138">
    <property type="entry name" value="ABM_dom"/>
</dbReference>
<gene>
    <name evidence="2" type="ORF">Asera_08700</name>
</gene>
<dbReference type="KEGG" id="aser:Asera_08700"/>
<dbReference type="Proteomes" id="UP000680750">
    <property type="component" value="Chromosome"/>
</dbReference>
<dbReference type="SUPFAM" id="SSF54909">
    <property type="entry name" value="Dimeric alpha+beta barrel"/>
    <property type="match status" value="1"/>
</dbReference>
<reference evidence="2" key="1">
    <citation type="submission" date="2020-08" db="EMBL/GenBank/DDBJ databases">
        <title>Whole genome shotgun sequence of Actinocatenispora sera NBRC 101916.</title>
        <authorList>
            <person name="Komaki H."/>
            <person name="Tamura T."/>
        </authorList>
    </citation>
    <scope>NUCLEOTIDE SEQUENCE</scope>
    <source>
        <strain evidence="2">NBRC 101916</strain>
    </source>
</reference>
<protein>
    <recommendedName>
        <fullName evidence="1">ABM domain-containing protein</fullName>
    </recommendedName>
</protein>
<organism evidence="2 3">
    <name type="scientific">Actinocatenispora sera</name>
    <dbReference type="NCBI Taxonomy" id="390989"/>
    <lineage>
        <taxon>Bacteria</taxon>
        <taxon>Bacillati</taxon>
        <taxon>Actinomycetota</taxon>
        <taxon>Actinomycetes</taxon>
        <taxon>Micromonosporales</taxon>
        <taxon>Micromonosporaceae</taxon>
        <taxon>Actinocatenispora</taxon>
    </lineage>
</organism>
<dbReference type="Pfam" id="PF03992">
    <property type="entry name" value="ABM"/>
    <property type="match status" value="1"/>
</dbReference>
<feature type="domain" description="ABM" evidence="1">
    <location>
        <begin position="4"/>
        <end position="68"/>
    </location>
</feature>
<keyword evidence="3" id="KW-1185">Reference proteome</keyword>
<evidence type="ECO:0000313" key="2">
    <source>
        <dbReference type="EMBL" id="BCJ26762.1"/>
    </source>
</evidence>
<name>A0A810KWC9_9ACTN</name>
<evidence type="ECO:0000259" key="1">
    <source>
        <dbReference type="Pfam" id="PF03992"/>
    </source>
</evidence>
<dbReference type="RefSeq" id="WP_157035056.1">
    <property type="nucleotide sequence ID" value="NZ_AP023354.1"/>
</dbReference>
<proteinExistence type="predicted"/>
<dbReference type="InterPro" id="IPR011008">
    <property type="entry name" value="Dimeric_a/b-barrel"/>
</dbReference>
<dbReference type="Gene3D" id="3.30.70.100">
    <property type="match status" value="1"/>
</dbReference>
<dbReference type="OrthoDB" id="5080511at2"/>
<sequence length="108" mass="11864">MSTYIAVSHLQPKEGLRDQLIELLREFAVSMHAEPGGIHYSVHQPIDDPSGPLTVVQAYSSVEAFEEHDAWMRSNVPSLAALLASRPQPPVLHRQVPLSGHAKESFSA</sequence>
<accession>A0A810KWC9</accession>
<dbReference type="AlphaFoldDB" id="A0A810KWC9"/>
<evidence type="ECO:0000313" key="3">
    <source>
        <dbReference type="Proteomes" id="UP000680750"/>
    </source>
</evidence>